<comment type="caution">
    <text evidence="2">The sequence shown here is derived from an EMBL/GenBank/DDBJ whole genome shotgun (WGS) entry which is preliminary data.</text>
</comment>
<protein>
    <recommendedName>
        <fullName evidence="4">DUF2470 domain-containing protein</fullName>
    </recommendedName>
</protein>
<evidence type="ECO:0000313" key="2">
    <source>
        <dbReference type="EMBL" id="MFD1834277.1"/>
    </source>
</evidence>
<accession>A0ABW4PVU5</accession>
<reference evidence="3" key="1">
    <citation type="journal article" date="2019" name="Int. J. Syst. Evol. Microbiol.">
        <title>The Global Catalogue of Microorganisms (GCM) 10K type strain sequencing project: providing services to taxonomists for standard genome sequencing and annotation.</title>
        <authorList>
            <consortium name="The Broad Institute Genomics Platform"/>
            <consortium name="The Broad Institute Genome Sequencing Center for Infectious Disease"/>
            <person name="Wu L."/>
            <person name="Ma J."/>
        </authorList>
    </citation>
    <scope>NUCLEOTIDE SEQUENCE [LARGE SCALE GENOMIC DNA]</scope>
    <source>
        <strain evidence="3">JCM 11650</strain>
    </source>
</reference>
<sequence>MASTFPPDPDEIDAPDEASAPEATVDPLEIGTTVPWDGSSPATAALAALLGTVAPEGTLRLVIQRLALHEHGERRGTHHVADAITDVGGNLVVIPLRERVLAEPDLAERLTAAMDRLQADVDAELHLPGGAGADSLEVVLDADGERRVALGLGIEVTPQEADAFPPHPAVHDGAHHIAYDAPALDELRDRLRPPEPGLLPRLWARLRER</sequence>
<dbReference type="EMBL" id="JBHUFL010000002">
    <property type="protein sequence ID" value="MFD1834277.1"/>
    <property type="molecule type" value="Genomic_DNA"/>
</dbReference>
<evidence type="ECO:0000256" key="1">
    <source>
        <dbReference type="SAM" id="MobiDB-lite"/>
    </source>
</evidence>
<evidence type="ECO:0000313" key="3">
    <source>
        <dbReference type="Proteomes" id="UP001597280"/>
    </source>
</evidence>
<gene>
    <name evidence="2" type="ORF">ACFSDA_04225</name>
</gene>
<name>A0ABW4PVU5_9MICO</name>
<dbReference type="RefSeq" id="WP_137769163.1">
    <property type="nucleotide sequence ID" value="NZ_BAAAIS010000002.1"/>
</dbReference>
<dbReference type="Proteomes" id="UP001597280">
    <property type="component" value="Unassembled WGS sequence"/>
</dbReference>
<feature type="region of interest" description="Disordered" evidence="1">
    <location>
        <begin position="1"/>
        <end position="24"/>
    </location>
</feature>
<organism evidence="2 3">
    <name type="scientific">Brachybacterium rhamnosum</name>
    <dbReference type="NCBI Taxonomy" id="173361"/>
    <lineage>
        <taxon>Bacteria</taxon>
        <taxon>Bacillati</taxon>
        <taxon>Actinomycetota</taxon>
        <taxon>Actinomycetes</taxon>
        <taxon>Micrococcales</taxon>
        <taxon>Dermabacteraceae</taxon>
        <taxon>Brachybacterium</taxon>
    </lineage>
</organism>
<proteinExistence type="predicted"/>
<evidence type="ECO:0008006" key="4">
    <source>
        <dbReference type="Google" id="ProtNLM"/>
    </source>
</evidence>
<keyword evidence="3" id="KW-1185">Reference proteome</keyword>